<dbReference type="SUPFAM" id="SSF54862">
    <property type="entry name" value="4Fe-4S ferredoxins"/>
    <property type="match status" value="1"/>
</dbReference>
<dbReference type="GO" id="GO:0051539">
    <property type="term" value="F:4 iron, 4 sulfur cluster binding"/>
    <property type="evidence" value="ECO:0007669"/>
    <property type="project" value="UniProtKB-KW"/>
</dbReference>
<evidence type="ECO:0000313" key="12">
    <source>
        <dbReference type="EMBL" id="TBW67764.1"/>
    </source>
</evidence>
<evidence type="ECO:0000256" key="2">
    <source>
        <dbReference type="ARBA" id="ARBA00001966"/>
    </source>
</evidence>
<keyword evidence="8" id="KW-0249">Electron transport</keyword>
<dbReference type="GO" id="GO:0030313">
    <property type="term" value="C:cell envelope"/>
    <property type="evidence" value="ECO:0007669"/>
    <property type="project" value="UniProtKB-SubCell"/>
</dbReference>
<keyword evidence="5" id="KW-0004">4Fe-4S</keyword>
<dbReference type="Gene3D" id="3.30.70.20">
    <property type="match status" value="1"/>
</dbReference>
<feature type="non-terminal residue" evidence="12">
    <location>
        <position position="1"/>
    </location>
</feature>
<evidence type="ECO:0000313" key="13">
    <source>
        <dbReference type="Proteomes" id="UP000293637"/>
    </source>
</evidence>
<evidence type="ECO:0000256" key="6">
    <source>
        <dbReference type="ARBA" id="ARBA00022723"/>
    </source>
</evidence>
<comment type="subcellular location">
    <subcellularLocation>
        <location evidence="3">Cell envelope</location>
    </subcellularLocation>
</comment>
<gene>
    <name evidence="12" type="primary">narH</name>
    <name evidence="12" type="ORF">EQ812_14495</name>
</gene>
<keyword evidence="4" id="KW-0813">Transport</keyword>
<organism evidence="12 13">
    <name type="scientific">Staphylococcus lugdunensis</name>
    <dbReference type="NCBI Taxonomy" id="28035"/>
    <lineage>
        <taxon>Bacteria</taxon>
        <taxon>Bacillati</taxon>
        <taxon>Bacillota</taxon>
        <taxon>Bacilli</taxon>
        <taxon>Bacillales</taxon>
        <taxon>Staphylococcaceae</taxon>
        <taxon>Staphylococcus</taxon>
    </lineage>
</organism>
<comment type="cofactor">
    <cofactor evidence="2">
        <name>[4Fe-4S] cluster</name>
        <dbReference type="ChEBI" id="CHEBI:49883"/>
    </cofactor>
</comment>
<evidence type="ECO:0000259" key="11">
    <source>
        <dbReference type="Pfam" id="PF14711"/>
    </source>
</evidence>
<dbReference type="InterPro" id="IPR038262">
    <property type="entry name" value="Nitr_red_bet_C_sf"/>
</dbReference>
<dbReference type="PANTHER" id="PTHR43518:SF1">
    <property type="entry name" value="RESPIRATORY NITRATE REDUCTASE 1 BETA CHAIN"/>
    <property type="match status" value="1"/>
</dbReference>
<dbReference type="GO" id="GO:0016020">
    <property type="term" value="C:membrane"/>
    <property type="evidence" value="ECO:0007669"/>
    <property type="project" value="TreeGrafter"/>
</dbReference>
<proteinExistence type="predicted"/>
<dbReference type="Proteomes" id="UP000293637">
    <property type="component" value="Unassembled WGS sequence"/>
</dbReference>
<dbReference type="GO" id="GO:0009061">
    <property type="term" value="P:anaerobic respiration"/>
    <property type="evidence" value="ECO:0007669"/>
    <property type="project" value="TreeGrafter"/>
</dbReference>
<feature type="non-terminal residue" evidence="12">
    <location>
        <position position="133"/>
    </location>
</feature>
<evidence type="ECO:0000256" key="1">
    <source>
        <dbReference type="ARBA" id="ARBA00001927"/>
    </source>
</evidence>
<dbReference type="PANTHER" id="PTHR43518">
    <property type="entry name" value="NITRATE REDUCTASE BETA SUBUNIT"/>
    <property type="match status" value="1"/>
</dbReference>
<accession>A0A4Q9VZ10</accession>
<dbReference type="Gene3D" id="1.10.3650.10">
    <property type="entry name" value="nitrate reductase domain like"/>
    <property type="match status" value="1"/>
</dbReference>
<comment type="caution">
    <text evidence="12">The sequence shown here is derived from an EMBL/GenBank/DDBJ whole genome shotgun (WGS) entry which is preliminary data.</text>
</comment>
<dbReference type="Pfam" id="PF14711">
    <property type="entry name" value="Nitr_red_bet_C"/>
    <property type="match status" value="1"/>
</dbReference>
<protein>
    <submittedName>
        <fullName evidence="12">Nitrate reductase subunit beta</fullName>
    </submittedName>
</protein>
<dbReference type="AlphaFoldDB" id="A0A4Q9VZ10"/>
<dbReference type="InterPro" id="IPR029263">
    <property type="entry name" value="Nitr_red_bet_C"/>
</dbReference>
<feature type="domain" description="Respiratory nitrate reductase beta C-terminal" evidence="11">
    <location>
        <begin position="85"/>
        <end position="133"/>
    </location>
</feature>
<name>A0A4Q9VZ10_STALU</name>
<keyword evidence="10" id="KW-0411">Iron-sulfur</keyword>
<comment type="cofactor">
    <cofactor evidence="1">
        <name>[3Fe-4S] cluster</name>
        <dbReference type="ChEBI" id="CHEBI:21137"/>
    </cofactor>
</comment>
<evidence type="ECO:0000256" key="5">
    <source>
        <dbReference type="ARBA" id="ARBA00022485"/>
    </source>
</evidence>
<keyword evidence="9" id="KW-0408">Iron</keyword>
<dbReference type="EMBL" id="SCHB01000409">
    <property type="protein sequence ID" value="TBW67764.1"/>
    <property type="molecule type" value="Genomic_DNA"/>
</dbReference>
<evidence type="ECO:0000256" key="3">
    <source>
        <dbReference type="ARBA" id="ARBA00004196"/>
    </source>
</evidence>
<keyword evidence="6" id="KW-0479">Metal-binding</keyword>
<sequence>YDADRVHEAASAENEQDLYEKQLDIFLNPFDKEVIEQAEKDGISYEWIQAAQNSPVYKLAIEYKLAFPLHPEFRTMPMVWYCPPLSPIMSYFEGKNSGQNPDMIFPAIEEMRLPIEYLANLFTAGKVEPVKEA</sequence>
<keyword evidence="7" id="KW-0677">Repeat</keyword>
<reference evidence="12 13" key="1">
    <citation type="journal article" date="2019" name="Sci. Transl. Med.">
        <title>Quorum sensing between bacterial species on the skin protects against epidermal injury in atopic dermatitis.</title>
        <authorList>
            <person name="Williams M.R."/>
        </authorList>
    </citation>
    <scope>NUCLEOTIDE SEQUENCE [LARGE SCALE GENOMIC DNA]</scope>
    <source>
        <strain evidence="12 13">E7</strain>
    </source>
</reference>
<dbReference type="GO" id="GO:0009055">
    <property type="term" value="F:electron transfer activity"/>
    <property type="evidence" value="ECO:0007669"/>
    <property type="project" value="TreeGrafter"/>
</dbReference>
<evidence type="ECO:0000256" key="7">
    <source>
        <dbReference type="ARBA" id="ARBA00022737"/>
    </source>
</evidence>
<evidence type="ECO:0000256" key="9">
    <source>
        <dbReference type="ARBA" id="ARBA00023004"/>
    </source>
</evidence>
<evidence type="ECO:0000256" key="4">
    <source>
        <dbReference type="ARBA" id="ARBA00022448"/>
    </source>
</evidence>
<evidence type="ECO:0000256" key="8">
    <source>
        <dbReference type="ARBA" id="ARBA00022982"/>
    </source>
</evidence>
<evidence type="ECO:0000256" key="10">
    <source>
        <dbReference type="ARBA" id="ARBA00023014"/>
    </source>
</evidence>
<dbReference type="GO" id="GO:0046872">
    <property type="term" value="F:metal ion binding"/>
    <property type="evidence" value="ECO:0007669"/>
    <property type="project" value="UniProtKB-KW"/>
</dbReference>